<evidence type="ECO:0000313" key="2">
    <source>
        <dbReference type="Proteomes" id="UP001097704"/>
    </source>
</evidence>
<organism evidence="1 2">
    <name type="scientific">Carjivirus communis</name>
    <dbReference type="NCBI Taxonomy" id="2955582"/>
    <lineage>
        <taxon>Viruses</taxon>
        <taxon>Duplodnaviria</taxon>
        <taxon>Heunggongvirae</taxon>
        <taxon>Uroviricota</taxon>
        <taxon>Caudoviricetes</taxon>
        <taxon>Crassvirales</taxon>
        <taxon>Intestiviridae</taxon>
        <taxon>Crudevirinae</taxon>
        <taxon>Carjivirus</taxon>
    </lineage>
</organism>
<sequence>MKDFKKGLSFGMGIVNAGQRAVSEEPELVVVSTPGSFRMTAQVSKALGIAHGEYVMFINNCANIDNAIINKVPEVVAFCEEQGLDIESPEAAMAVHAEFDIWALAKGIAELDKNGNPCTTRVRMTKNDKIKYVNTYFQETLEGALSSSNEELKAALGREGITEDEQKELLVSCIQGDEVAKIKGSKCANTAALSGIGVTLNFTDSNVWKQLKADMTDEEATSKNRVYTVDIDNLQEAVVNNGHKDIVVKIAMLTEYKDEEPVRIGKKAEKEETAE</sequence>
<evidence type="ECO:0000313" key="1">
    <source>
        <dbReference type="EMBL" id="DAB41541.1"/>
    </source>
</evidence>
<dbReference type="GeneID" id="75576090"/>
<dbReference type="RefSeq" id="YP_010509425.1">
    <property type="nucleotide sequence ID" value="NC_067194.1"/>
</dbReference>
<dbReference type="EMBL" id="BK010471">
    <property type="protein sequence ID" value="DAB41541.1"/>
    <property type="molecule type" value="Genomic_DNA"/>
</dbReference>
<keyword evidence="2" id="KW-1185">Reference proteome</keyword>
<proteinExistence type="predicted"/>
<dbReference type="KEGG" id="vg:75576090"/>
<name>A0A348JCP6_9CAUD</name>
<dbReference type="Proteomes" id="UP001097704">
    <property type="component" value="Segment"/>
</dbReference>
<accession>A0A348JCP6</accession>
<reference evidence="1 2" key="1">
    <citation type="journal article" date="2014" name="Nat. Commun.">
        <title>A highly abundant bacteriophage discovered in the unknown sequences of human faecal metagenomes.</title>
        <authorList>
            <person name="Dutilh B.E."/>
            <person name="Cassman N."/>
            <person name="McNair K."/>
            <person name="Sanchez S.E."/>
            <person name="Silva G.G."/>
            <person name="Boling L."/>
            <person name="Barr J.J."/>
            <person name="Speth D.R."/>
            <person name="Seguritan V."/>
            <person name="Aziz R.K."/>
            <person name="Felts B."/>
            <person name="Dinsdale E.A."/>
            <person name="Mokili J.L."/>
            <person name="Edwards R.A."/>
        </authorList>
    </citation>
    <scope>NUCLEOTIDE SEQUENCE [LARGE SCALE GENOMIC DNA]</scope>
</reference>
<protein>
    <submittedName>
        <fullName evidence="1">Uncharacterized protein</fullName>
    </submittedName>
</protein>
<gene>
    <name evidence="1" type="primary">KP06_gp19</name>
</gene>